<dbReference type="Gene3D" id="3.60.21.10">
    <property type="match status" value="1"/>
</dbReference>
<dbReference type="InterPro" id="IPR006179">
    <property type="entry name" value="5_nucleotidase/apyrase"/>
</dbReference>
<protein>
    <submittedName>
        <fullName evidence="5">Bifunctional metallophosphatase/5'-nucleotidase</fullName>
    </submittedName>
</protein>
<feature type="domain" description="Calcineurin-like phosphoesterase" evidence="3">
    <location>
        <begin position="41"/>
        <end position="296"/>
    </location>
</feature>
<dbReference type="EMBL" id="WTYQ01000003">
    <property type="protein sequence ID" value="MXP26301.1"/>
    <property type="molecule type" value="Genomic_DNA"/>
</dbReference>
<sequence length="587" mass="62283">MRRLPLILPLLALLCGCATIDETHNNAPAPTTADVPVEVGIIALNDFHGALEPPKLAISIKGNAGEHGDLPAGGAAWLAEAVKELRSQYKNALTVSAGDLTSASQLSSSLFLDEPSVGVMNRIGLDFNAVGNHEFDRGAKELQRLQNGGCEKNSIRQPCAVEPNFLGASYHYLAANVVKQDGQTLFPGTALRSFGAGASKVTIGLIGLTLKGTPALVSPDGVTGLTFKDEADTINKATASLKAQGAEAVVVLIHQGLDPAPQNDPNSCDGAAGDLLPIINKLKPGVDVMISGHTHRAYICQLPQPGTSQPLLVTSAGKYGTILTDIRLMIDPKTGKLLSRDAHNVVVQSQAFQEGSKSYTVDNRFPHFTPDKVVADYVGLYTKAAQQFSARKVGTLAGIAEKDPNNPARGGTLGRLIADSELAATRSAGAQIAFMNPFGIRATLAPAPDGTVTFADIYKVQPFSNGLITFTLTGREVKQLLEQQFDSEGPMQVLSPSQGFHFTYDLSRKEGDRITSMTLNGSAINPTSTYRITTNSFLASGGDSFTVFEKGQDKVTGENELIAFEKWLTGAKPRALPEKPRAIDETH</sequence>
<dbReference type="InterPro" id="IPR004843">
    <property type="entry name" value="Calcineurin-like_PHP"/>
</dbReference>
<feature type="signal peptide" evidence="2">
    <location>
        <begin position="1"/>
        <end position="20"/>
    </location>
</feature>
<evidence type="ECO:0000259" key="4">
    <source>
        <dbReference type="Pfam" id="PF02872"/>
    </source>
</evidence>
<evidence type="ECO:0000256" key="1">
    <source>
        <dbReference type="ARBA" id="ARBA00022729"/>
    </source>
</evidence>
<proteinExistence type="inferred from homology"/>
<dbReference type="PANTHER" id="PTHR11575:SF24">
    <property type="entry name" value="5'-NUCLEOTIDASE"/>
    <property type="match status" value="1"/>
</dbReference>
<accession>A0A845ABC7</accession>
<organism evidence="5 6">
    <name type="scientific">Altericroceibacterium indicum</name>
    <dbReference type="NCBI Taxonomy" id="374177"/>
    <lineage>
        <taxon>Bacteria</taxon>
        <taxon>Pseudomonadati</taxon>
        <taxon>Pseudomonadota</taxon>
        <taxon>Alphaproteobacteria</taxon>
        <taxon>Sphingomonadales</taxon>
        <taxon>Erythrobacteraceae</taxon>
        <taxon>Altericroceibacterium</taxon>
    </lineage>
</organism>
<reference evidence="5 6" key="1">
    <citation type="submission" date="2019-12" db="EMBL/GenBank/DDBJ databases">
        <title>Genomic-based taxomic classification of the family Erythrobacteraceae.</title>
        <authorList>
            <person name="Xu L."/>
        </authorList>
    </citation>
    <scope>NUCLEOTIDE SEQUENCE [LARGE SCALE GENOMIC DNA]</scope>
    <source>
        <strain evidence="5 6">DSM 18604</strain>
    </source>
</reference>
<comment type="caution">
    <text evidence="5">The sequence shown here is derived from an EMBL/GenBank/DDBJ whole genome shotgun (WGS) entry which is preliminary data.</text>
</comment>
<dbReference type="AlphaFoldDB" id="A0A845ABC7"/>
<dbReference type="Gene3D" id="3.90.780.10">
    <property type="entry name" value="5'-Nucleotidase, C-terminal domain"/>
    <property type="match status" value="1"/>
</dbReference>
<comment type="similarity">
    <text evidence="2">Belongs to the 5'-nucleotidase family.</text>
</comment>
<dbReference type="RefSeq" id="WP_160739495.1">
    <property type="nucleotide sequence ID" value="NZ_WTYQ01000003.1"/>
</dbReference>
<dbReference type="Pfam" id="PF00149">
    <property type="entry name" value="Metallophos"/>
    <property type="match status" value="1"/>
</dbReference>
<name>A0A845ABC7_9SPHN</name>
<keyword evidence="2" id="KW-0547">Nucleotide-binding</keyword>
<dbReference type="InterPro" id="IPR008334">
    <property type="entry name" value="5'-Nucleotdase_C"/>
</dbReference>
<dbReference type="GO" id="GO:0030288">
    <property type="term" value="C:outer membrane-bounded periplasmic space"/>
    <property type="evidence" value="ECO:0007669"/>
    <property type="project" value="TreeGrafter"/>
</dbReference>
<feature type="domain" description="5'-Nucleotidase C-terminal" evidence="4">
    <location>
        <begin position="403"/>
        <end position="549"/>
    </location>
</feature>
<dbReference type="GO" id="GO:0008768">
    <property type="term" value="F:UDP-sugar diphosphatase activity"/>
    <property type="evidence" value="ECO:0007669"/>
    <property type="project" value="TreeGrafter"/>
</dbReference>
<feature type="chain" id="PRO_5033095140" evidence="2">
    <location>
        <begin position="21"/>
        <end position="587"/>
    </location>
</feature>
<evidence type="ECO:0000256" key="2">
    <source>
        <dbReference type="RuleBase" id="RU362119"/>
    </source>
</evidence>
<dbReference type="PROSITE" id="PS51257">
    <property type="entry name" value="PROKAR_LIPOPROTEIN"/>
    <property type="match status" value="1"/>
</dbReference>
<dbReference type="InterPro" id="IPR029052">
    <property type="entry name" value="Metallo-depent_PP-like"/>
</dbReference>
<keyword evidence="2" id="KW-0378">Hydrolase</keyword>
<dbReference type="GO" id="GO:0009166">
    <property type="term" value="P:nucleotide catabolic process"/>
    <property type="evidence" value="ECO:0007669"/>
    <property type="project" value="InterPro"/>
</dbReference>
<dbReference type="GO" id="GO:0008253">
    <property type="term" value="F:5'-nucleotidase activity"/>
    <property type="evidence" value="ECO:0007669"/>
    <property type="project" value="TreeGrafter"/>
</dbReference>
<evidence type="ECO:0000259" key="3">
    <source>
        <dbReference type="Pfam" id="PF00149"/>
    </source>
</evidence>
<gene>
    <name evidence="5" type="ORF">GRI39_09660</name>
</gene>
<dbReference type="InterPro" id="IPR036907">
    <property type="entry name" value="5'-Nucleotdase_C_sf"/>
</dbReference>
<dbReference type="SUPFAM" id="SSF55816">
    <property type="entry name" value="5'-nucleotidase (syn. UDP-sugar hydrolase), C-terminal domain"/>
    <property type="match status" value="1"/>
</dbReference>
<evidence type="ECO:0000313" key="6">
    <source>
        <dbReference type="Proteomes" id="UP000460561"/>
    </source>
</evidence>
<dbReference type="Pfam" id="PF02872">
    <property type="entry name" value="5_nucleotid_C"/>
    <property type="match status" value="1"/>
</dbReference>
<dbReference type="PANTHER" id="PTHR11575">
    <property type="entry name" value="5'-NUCLEOTIDASE-RELATED"/>
    <property type="match status" value="1"/>
</dbReference>
<keyword evidence="6" id="KW-1185">Reference proteome</keyword>
<keyword evidence="1 2" id="KW-0732">Signal</keyword>
<dbReference type="OrthoDB" id="9803927at2"/>
<dbReference type="SUPFAM" id="SSF56300">
    <property type="entry name" value="Metallo-dependent phosphatases"/>
    <property type="match status" value="1"/>
</dbReference>
<dbReference type="GO" id="GO:0000166">
    <property type="term" value="F:nucleotide binding"/>
    <property type="evidence" value="ECO:0007669"/>
    <property type="project" value="UniProtKB-KW"/>
</dbReference>
<evidence type="ECO:0000313" key="5">
    <source>
        <dbReference type="EMBL" id="MXP26301.1"/>
    </source>
</evidence>
<dbReference type="PRINTS" id="PR01607">
    <property type="entry name" value="APYRASEFAMLY"/>
</dbReference>
<dbReference type="Proteomes" id="UP000460561">
    <property type="component" value="Unassembled WGS sequence"/>
</dbReference>